<dbReference type="Proteomes" id="UP000825679">
    <property type="component" value="Chromosome"/>
</dbReference>
<keyword evidence="2" id="KW-1185">Reference proteome</keyword>
<name>A0ABX8Z6I7_9NEIS</name>
<evidence type="ECO:0008006" key="3">
    <source>
        <dbReference type="Google" id="ProtNLM"/>
    </source>
</evidence>
<reference evidence="1 2" key="1">
    <citation type="submission" date="2021-08" db="EMBL/GenBank/DDBJ databases">
        <title>complete genome sequencing of Deefgea sp. D25.</title>
        <authorList>
            <person name="Bae J.-W."/>
            <person name="Gim D.-H."/>
        </authorList>
    </citation>
    <scope>NUCLEOTIDE SEQUENCE [LARGE SCALE GENOMIC DNA]</scope>
    <source>
        <strain evidence="1 2">D25</strain>
    </source>
</reference>
<accession>A0ABX8Z6I7</accession>
<gene>
    <name evidence="1" type="ORF">K4H28_01795</name>
</gene>
<evidence type="ECO:0000313" key="2">
    <source>
        <dbReference type="Proteomes" id="UP000825679"/>
    </source>
</evidence>
<dbReference type="EMBL" id="CP081150">
    <property type="protein sequence ID" value="QZA78183.1"/>
    <property type="molecule type" value="Genomic_DNA"/>
</dbReference>
<sequence>MAVNIKVKGDALNKNLELDFDWDIETGEISGKDAEHAKFYLKNFGGKRLVKVYPDWSIPCPPPYKSLEGMAGALFTFFDLPDWLAEHLTPIPDDDDEDGDFIEEVIY</sequence>
<dbReference type="RefSeq" id="WP_221006562.1">
    <property type="nucleotide sequence ID" value="NZ_CP081150.1"/>
</dbReference>
<evidence type="ECO:0000313" key="1">
    <source>
        <dbReference type="EMBL" id="QZA78183.1"/>
    </source>
</evidence>
<protein>
    <recommendedName>
        <fullName evidence="3">Phage protein</fullName>
    </recommendedName>
</protein>
<proteinExistence type="predicted"/>
<organism evidence="1 2">
    <name type="scientific">Deefgea tanakiae</name>
    <dbReference type="NCBI Taxonomy" id="2865840"/>
    <lineage>
        <taxon>Bacteria</taxon>
        <taxon>Pseudomonadati</taxon>
        <taxon>Pseudomonadota</taxon>
        <taxon>Betaproteobacteria</taxon>
        <taxon>Neisseriales</taxon>
        <taxon>Chitinibacteraceae</taxon>
        <taxon>Deefgea</taxon>
    </lineage>
</organism>